<evidence type="ECO:0000313" key="2">
    <source>
        <dbReference type="Proteomes" id="UP000255279"/>
    </source>
</evidence>
<dbReference type="AlphaFoldDB" id="A0A378R5G1"/>
<name>A0A378R5G1_9GAMM</name>
<dbReference type="EMBL" id="UGQE01000001">
    <property type="protein sequence ID" value="STZ10512.1"/>
    <property type="molecule type" value="Genomic_DNA"/>
</dbReference>
<proteinExistence type="predicted"/>
<reference evidence="1 2" key="1">
    <citation type="submission" date="2018-06" db="EMBL/GenBank/DDBJ databases">
        <authorList>
            <consortium name="Pathogen Informatics"/>
            <person name="Doyle S."/>
        </authorList>
    </citation>
    <scope>NUCLEOTIDE SEQUENCE [LARGE SCALE GENOMIC DNA]</scope>
    <source>
        <strain evidence="1 2">NCTC10293</strain>
    </source>
</reference>
<protein>
    <submittedName>
        <fullName evidence="1">Uncharacterized protein</fullName>
    </submittedName>
</protein>
<accession>A0A378R5G1</accession>
<sequence>MDSTSGTYKTSQRNIKPNCKDYNFVKILFIIAHFGDFRGICRCFWQKLTGL</sequence>
<gene>
    <name evidence="1" type="ORF">NCTC10293_00853</name>
</gene>
<evidence type="ECO:0000313" key="1">
    <source>
        <dbReference type="EMBL" id="STZ10512.1"/>
    </source>
</evidence>
<dbReference type="Proteomes" id="UP000255279">
    <property type="component" value="Unassembled WGS sequence"/>
</dbReference>
<organism evidence="1 2">
    <name type="scientific">Moraxella caviae</name>
    <dbReference type="NCBI Taxonomy" id="34060"/>
    <lineage>
        <taxon>Bacteria</taxon>
        <taxon>Pseudomonadati</taxon>
        <taxon>Pseudomonadota</taxon>
        <taxon>Gammaproteobacteria</taxon>
        <taxon>Moraxellales</taxon>
        <taxon>Moraxellaceae</taxon>
        <taxon>Moraxella</taxon>
    </lineage>
</organism>